<dbReference type="STRING" id="1747903.ASR47_1006143"/>
<keyword evidence="1" id="KW-0732">Signal</keyword>
<dbReference type="Proteomes" id="UP000092713">
    <property type="component" value="Unassembled WGS sequence"/>
</dbReference>
<proteinExistence type="predicted"/>
<dbReference type="InterPro" id="IPR038670">
    <property type="entry name" value="HslJ-like_sf"/>
</dbReference>
<dbReference type="InterPro" id="IPR053147">
    <property type="entry name" value="Hsp_HslJ-like"/>
</dbReference>
<dbReference type="PANTHER" id="PTHR35535">
    <property type="entry name" value="HEAT SHOCK PROTEIN HSLJ"/>
    <property type="match status" value="1"/>
</dbReference>
<keyword evidence="3" id="KW-0449">Lipoprotein</keyword>
<dbReference type="AlphaFoldDB" id="A0A1A7C2K1"/>
<evidence type="ECO:0000259" key="2">
    <source>
        <dbReference type="Pfam" id="PF03724"/>
    </source>
</evidence>
<accession>A0A1A7C2K1</accession>
<sequence>MFPVFKLARLMPLAAAITLAAGCASTAPASSTASLTNTYWKLTELDGARVSMAPEQEREVRITLDDNGKVTGFTGCNRVMGGYTVAAEVLRFTQLAGMRMMCPPPAMQLESAVLANLNSVTGFRIDGEQLILLKDGAPVARYESVYLK</sequence>
<feature type="signal peptide" evidence="1">
    <location>
        <begin position="1"/>
        <end position="29"/>
    </location>
</feature>
<feature type="domain" description="DUF306" evidence="2">
    <location>
        <begin position="33"/>
        <end position="142"/>
    </location>
</feature>
<protein>
    <submittedName>
        <fullName evidence="3">Putative lipoprotein</fullName>
    </submittedName>
</protein>
<dbReference type="PATRIC" id="fig|1747903.4.peg.2095"/>
<dbReference type="InterPro" id="IPR005184">
    <property type="entry name" value="DUF306_Meta_HslJ"/>
</dbReference>
<dbReference type="PROSITE" id="PS51257">
    <property type="entry name" value="PROKAR_LIPOPROTEIN"/>
    <property type="match status" value="1"/>
</dbReference>
<evidence type="ECO:0000256" key="1">
    <source>
        <dbReference type="SAM" id="SignalP"/>
    </source>
</evidence>
<comment type="caution">
    <text evidence="3">The sequence shown here is derived from an EMBL/GenBank/DDBJ whole genome shotgun (WGS) entry which is preliminary data.</text>
</comment>
<evidence type="ECO:0000313" key="3">
    <source>
        <dbReference type="EMBL" id="OBV38543.1"/>
    </source>
</evidence>
<dbReference type="RefSeq" id="WP_065308785.1">
    <property type="nucleotide sequence ID" value="NZ_LOCQ01000057.1"/>
</dbReference>
<reference evidence="3 4" key="1">
    <citation type="submission" date="2016-04" db="EMBL/GenBank/DDBJ databases">
        <title>Draft genome sequence of Janthinobacterium psychrotolerans sp. nov., isolated from freshwater sediments in Denmark.</title>
        <authorList>
            <person name="Gong X."/>
            <person name="Skrivergaard S."/>
            <person name="Korsgaard B.S."/>
            <person name="Schreiber L."/>
            <person name="Marshall I.P."/>
            <person name="Finster K."/>
            <person name="Schramm A."/>
        </authorList>
    </citation>
    <scope>NUCLEOTIDE SEQUENCE [LARGE SCALE GENOMIC DNA]</scope>
    <source>
        <strain evidence="3 4">S3-2</strain>
    </source>
</reference>
<dbReference type="Gene3D" id="2.40.128.270">
    <property type="match status" value="1"/>
</dbReference>
<feature type="chain" id="PRO_5008355574" evidence="1">
    <location>
        <begin position="30"/>
        <end position="148"/>
    </location>
</feature>
<dbReference type="EMBL" id="LOCQ01000057">
    <property type="protein sequence ID" value="OBV38543.1"/>
    <property type="molecule type" value="Genomic_DNA"/>
</dbReference>
<keyword evidence="4" id="KW-1185">Reference proteome</keyword>
<organism evidence="3 4">
    <name type="scientific">Janthinobacterium psychrotolerans</name>
    <dbReference type="NCBI Taxonomy" id="1747903"/>
    <lineage>
        <taxon>Bacteria</taxon>
        <taxon>Pseudomonadati</taxon>
        <taxon>Pseudomonadota</taxon>
        <taxon>Betaproteobacteria</taxon>
        <taxon>Burkholderiales</taxon>
        <taxon>Oxalobacteraceae</taxon>
        <taxon>Janthinobacterium</taxon>
    </lineage>
</organism>
<dbReference type="Pfam" id="PF03724">
    <property type="entry name" value="META"/>
    <property type="match status" value="1"/>
</dbReference>
<gene>
    <name evidence="3" type="ORF">ASR47_1006143</name>
</gene>
<name>A0A1A7C2K1_9BURK</name>
<evidence type="ECO:0000313" key="4">
    <source>
        <dbReference type="Proteomes" id="UP000092713"/>
    </source>
</evidence>
<dbReference type="OrthoDB" id="423130at2"/>
<dbReference type="PANTHER" id="PTHR35535:SF1">
    <property type="entry name" value="HEAT SHOCK PROTEIN HSLJ"/>
    <property type="match status" value="1"/>
</dbReference>